<gene>
    <name evidence="1" type="primary">Acey_s0033.g2773</name>
    <name evidence="1" type="ORF">Y032_0033g2773</name>
</gene>
<dbReference type="Proteomes" id="UP000024635">
    <property type="component" value="Unassembled WGS sequence"/>
</dbReference>
<dbReference type="EMBL" id="JARK01001369">
    <property type="protein sequence ID" value="EYC16666.1"/>
    <property type="molecule type" value="Genomic_DNA"/>
</dbReference>
<sequence length="69" mass="7993">MDTSFTMHRATRLIGLDDRRMTLRVSYSKFKAFSCVVLQSGLNNRAHLFLCGVFVPIRFLPRSMLEIQV</sequence>
<keyword evidence="2" id="KW-1185">Reference proteome</keyword>
<organism evidence="1 2">
    <name type="scientific">Ancylostoma ceylanicum</name>
    <dbReference type="NCBI Taxonomy" id="53326"/>
    <lineage>
        <taxon>Eukaryota</taxon>
        <taxon>Metazoa</taxon>
        <taxon>Ecdysozoa</taxon>
        <taxon>Nematoda</taxon>
        <taxon>Chromadorea</taxon>
        <taxon>Rhabditida</taxon>
        <taxon>Rhabditina</taxon>
        <taxon>Rhabditomorpha</taxon>
        <taxon>Strongyloidea</taxon>
        <taxon>Ancylostomatidae</taxon>
        <taxon>Ancylostomatinae</taxon>
        <taxon>Ancylostoma</taxon>
    </lineage>
</organism>
<dbReference type="AlphaFoldDB" id="A0A016UP18"/>
<protein>
    <submittedName>
        <fullName evidence="1">Uncharacterized protein</fullName>
    </submittedName>
</protein>
<accession>A0A016UP18</accession>
<evidence type="ECO:0000313" key="2">
    <source>
        <dbReference type="Proteomes" id="UP000024635"/>
    </source>
</evidence>
<comment type="caution">
    <text evidence="1">The sequence shown here is derived from an EMBL/GenBank/DDBJ whole genome shotgun (WGS) entry which is preliminary data.</text>
</comment>
<reference evidence="2" key="1">
    <citation type="journal article" date="2015" name="Nat. Genet.">
        <title>The genome and transcriptome of the zoonotic hookworm Ancylostoma ceylanicum identify infection-specific gene families.</title>
        <authorList>
            <person name="Schwarz E.M."/>
            <person name="Hu Y."/>
            <person name="Antoshechkin I."/>
            <person name="Miller M.M."/>
            <person name="Sternberg P.W."/>
            <person name="Aroian R.V."/>
        </authorList>
    </citation>
    <scope>NUCLEOTIDE SEQUENCE</scope>
    <source>
        <strain evidence="2">HY135</strain>
    </source>
</reference>
<evidence type="ECO:0000313" key="1">
    <source>
        <dbReference type="EMBL" id="EYC16666.1"/>
    </source>
</evidence>
<proteinExistence type="predicted"/>
<name>A0A016UP18_9BILA</name>